<evidence type="ECO:0000256" key="4">
    <source>
        <dbReference type="ARBA" id="ARBA00022692"/>
    </source>
</evidence>
<dbReference type="GO" id="GO:0005385">
    <property type="term" value="F:zinc ion transmembrane transporter activity"/>
    <property type="evidence" value="ECO:0007669"/>
    <property type="project" value="TreeGrafter"/>
</dbReference>
<dbReference type="SUPFAM" id="SSF161111">
    <property type="entry name" value="Cation efflux protein transmembrane domain-like"/>
    <property type="match status" value="1"/>
</dbReference>
<sequence length="316" mass="34794">MEPHHHHHVHPTPDLQKLNRSFIIGIVLNIVFVLAEAGAGFYYDSLALLSDAGHNLSDVVSLVLALFALRLSLAKPSLQYTYGYKKSTVLVSLLNAAILFIAVAVILYESIDKLRNPAPLDGGAIAWVAAIGIVVNAFTAYLFFADKSKDLNVKGAYLHMAADTLVSVGVLISGVVIKYTGWDIIDPIIGIVVGLVILYSTWHLLQESLRLALDGVPENIDVQKVEQTLSSDPDVINVHHLHIWAISTTQTALTAHVVVRDILRMHEVKHRLKQALHQLGIDHATFELEVKEEHCDGHCDCCDEHTGCDEDTQPYL</sequence>
<evidence type="ECO:0000256" key="2">
    <source>
        <dbReference type="ARBA" id="ARBA00008873"/>
    </source>
</evidence>
<dbReference type="GO" id="GO:0005886">
    <property type="term" value="C:plasma membrane"/>
    <property type="evidence" value="ECO:0007669"/>
    <property type="project" value="TreeGrafter"/>
</dbReference>
<evidence type="ECO:0000259" key="11">
    <source>
        <dbReference type="Pfam" id="PF16916"/>
    </source>
</evidence>
<keyword evidence="6 9" id="KW-1133">Transmembrane helix</keyword>
<keyword evidence="13" id="KW-1185">Reference proteome</keyword>
<keyword evidence="3" id="KW-0813">Transport</keyword>
<dbReference type="InterPro" id="IPR002524">
    <property type="entry name" value="Cation_efflux"/>
</dbReference>
<dbReference type="OrthoDB" id="9809646at2"/>
<feature type="domain" description="Cation efflux protein cytoplasmic" evidence="11">
    <location>
        <begin position="217"/>
        <end position="278"/>
    </location>
</feature>
<dbReference type="PANTHER" id="PTHR11562">
    <property type="entry name" value="CATION EFFLUX PROTEIN/ ZINC TRANSPORTER"/>
    <property type="match status" value="1"/>
</dbReference>
<evidence type="ECO:0000256" key="3">
    <source>
        <dbReference type="ARBA" id="ARBA00022448"/>
    </source>
</evidence>
<evidence type="ECO:0000313" key="13">
    <source>
        <dbReference type="Proteomes" id="UP000018901"/>
    </source>
</evidence>
<feature type="transmembrane region" description="Helical" evidence="9">
    <location>
        <begin position="21"/>
        <end position="43"/>
    </location>
</feature>
<dbReference type="InterPro" id="IPR027470">
    <property type="entry name" value="Cation_efflux_CTD"/>
</dbReference>
<dbReference type="EMBL" id="CP007034">
    <property type="protein sequence ID" value="AHF13204.1"/>
    <property type="molecule type" value="Genomic_DNA"/>
</dbReference>
<dbReference type="AlphaFoldDB" id="W0EVJ7"/>
<evidence type="ECO:0000256" key="9">
    <source>
        <dbReference type="SAM" id="Phobius"/>
    </source>
</evidence>
<dbReference type="NCBIfam" id="TIGR01297">
    <property type="entry name" value="CDF"/>
    <property type="match status" value="1"/>
</dbReference>
<evidence type="ECO:0000256" key="6">
    <source>
        <dbReference type="ARBA" id="ARBA00022989"/>
    </source>
</evidence>
<evidence type="ECO:0000313" key="12">
    <source>
        <dbReference type="EMBL" id="AHF13204.1"/>
    </source>
</evidence>
<dbReference type="Pfam" id="PF16916">
    <property type="entry name" value="ZT_dimer"/>
    <property type="match status" value="1"/>
</dbReference>
<dbReference type="SUPFAM" id="SSF160240">
    <property type="entry name" value="Cation efflux protein cytoplasmic domain-like"/>
    <property type="match status" value="1"/>
</dbReference>
<dbReference type="Pfam" id="PF01545">
    <property type="entry name" value="Cation_efflux"/>
    <property type="match status" value="1"/>
</dbReference>
<keyword evidence="7" id="KW-0406">Ion transport</keyword>
<feature type="domain" description="Cation efflux protein transmembrane" evidence="10">
    <location>
        <begin position="23"/>
        <end position="210"/>
    </location>
</feature>
<name>W0EVJ7_9BACT</name>
<comment type="similarity">
    <text evidence="2">Belongs to the cation diffusion facilitator (CDF) transporter (TC 2.A.4) family. SLC30A subfamily.</text>
</comment>
<protein>
    <submittedName>
        <fullName evidence="12">Cation transporter</fullName>
    </submittedName>
</protein>
<evidence type="ECO:0000256" key="5">
    <source>
        <dbReference type="ARBA" id="ARBA00022906"/>
    </source>
</evidence>
<feature type="transmembrane region" description="Helical" evidence="9">
    <location>
        <begin position="184"/>
        <end position="205"/>
    </location>
</feature>
<reference evidence="12 13" key="1">
    <citation type="submission" date="2013-12" db="EMBL/GenBank/DDBJ databases">
        <authorList>
            <consortium name="DOE Joint Genome Institute"/>
            <person name="Eisen J."/>
            <person name="Huntemann M."/>
            <person name="Han J."/>
            <person name="Chen A."/>
            <person name="Kyrpides N."/>
            <person name="Mavromatis K."/>
            <person name="Markowitz V."/>
            <person name="Palaniappan K."/>
            <person name="Ivanova N."/>
            <person name="Schaumberg A."/>
            <person name="Pati A."/>
            <person name="Liolios K."/>
            <person name="Nordberg H.P."/>
            <person name="Cantor M.N."/>
            <person name="Hua S.X."/>
            <person name="Woyke T."/>
        </authorList>
    </citation>
    <scope>NUCLEOTIDE SEQUENCE [LARGE SCALE GENOMIC DNA]</scope>
    <source>
        <strain evidence="13">DSM 18177</strain>
    </source>
</reference>
<gene>
    <name evidence="12" type="ORF">BARVI_11130</name>
</gene>
<feature type="transmembrane region" description="Helical" evidence="9">
    <location>
        <begin position="124"/>
        <end position="144"/>
    </location>
</feature>
<keyword evidence="5" id="KW-0862">Zinc</keyword>
<dbReference type="InterPro" id="IPR050681">
    <property type="entry name" value="CDF/SLC30A"/>
</dbReference>
<keyword evidence="4 9" id="KW-0812">Transmembrane</keyword>
<evidence type="ECO:0000259" key="10">
    <source>
        <dbReference type="Pfam" id="PF01545"/>
    </source>
</evidence>
<dbReference type="InterPro" id="IPR058533">
    <property type="entry name" value="Cation_efflux_TM"/>
</dbReference>
<keyword evidence="8 9" id="KW-0472">Membrane</keyword>
<evidence type="ECO:0000256" key="8">
    <source>
        <dbReference type="ARBA" id="ARBA00023136"/>
    </source>
</evidence>
<dbReference type="GeneID" id="90529941"/>
<proteinExistence type="inferred from homology"/>
<evidence type="ECO:0000256" key="1">
    <source>
        <dbReference type="ARBA" id="ARBA00004141"/>
    </source>
</evidence>
<keyword evidence="5" id="KW-0864">Zinc transport</keyword>
<dbReference type="STRING" id="880074.BARVI_11130"/>
<accession>W0EVJ7</accession>
<dbReference type="InterPro" id="IPR036837">
    <property type="entry name" value="Cation_efflux_CTD_sf"/>
</dbReference>
<organism evidence="12 13">
    <name type="scientific">Barnesiella viscericola DSM 18177</name>
    <dbReference type="NCBI Taxonomy" id="880074"/>
    <lineage>
        <taxon>Bacteria</taxon>
        <taxon>Pseudomonadati</taxon>
        <taxon>Bacteroidota</taxon>
        <taxon>Bacteroidia</taxon>
        <taxon>Bacteroidales</taxon>
        <taxon>Barnesiellaceae</taxon>
        <taxon>Barnesiella</taxon>
    </lineage>
</organism>
<dbReference type="Proteomes" id="UP000018901">
    <property type="component" value="Chromosome"/>
</dbReference>
<dbReference type="InterPro" id="IPR027469">
    <property type="entry name" value="Cation_efflux_TMD_sf"/>
</dbReference>
<dbReference type="PANTHER" id="PTHR11562:SF17">
    <property type="entry name" value="RE54080P-RELATED"/>
    <property type="match status" value="1"/>
</dbReference>
<feature type="transmembrane region" description="Helical" evidence="9">
    <location>
        <begin position="89"/>
        <end position="108"/>
    </location>
</feature>
<dbReference type="HOGENOM" id="CLU_013430_0_0_10"/>
<dbReference type="Gene3D" id="1.20.1510.10">
    <property type="entry name" value="Cation efflux protein transmembrane domain"/>
    <property type="match status" value="1"/>
</dbReference>
<feature type="transmembrane region" description="Helical" evidence="9">
    <location>
        <begin position="156"/>
        <end position="178"/>
    </location>
</feature>
<dbReference type="RefSeq" id="WP_025279263.1">
    <property type="nucleotide sequence ID" value="NZ_CP007034.1"/>
</dbReference>
<dbReference type="PATRIC" id="fig|880074.11.peg.2301"/>
<comment type="subcellular location">
    <subcellularLocation>
        <location evidence="1">Membrane</location>
        <topology evidence="1">Multi-pass membrane protein</topology>
    </subcellularLocation>
</comment>
<dbReference type="eggNOG" id="COG1230">
    <property type="taxonomic scope" value="Bacteria"/>
</dbReference>
<evidence type="ECO:0000256" key="7">
    <source>
        <dbReference type="ARBA" id="ARBA00023065"/>
    </source>
</evidence>
<dbReference type="KEGG" id="bvs:BARVI_11130"/>